<feature type="compositionally biased region" description="Low complexity" evidence="1">
    <location>
        <begin position="1"/>
        <end position="15"/>
    </location>
</feature>
<organism evidence="2 3">
    <name type="scientific">Isoptericola halotolerans</name>
    <dbReference type="NCBI Taxonomy" id="300560"/>
    <lineage>
        <taxon>Bacteria</taxon>
        <taxon>Bacillati</taxon>
        <taxon>Actinomycetota</taxon>
        <taxon>Actinomycetes</taxon>
        <taxon>Micrococcales</taxon>
        <taxon>Promicromonosporaceae</taxon>
        <taxon>Isoptericola</taxon>
    </lineage>
</organism>
<accession>A0ABX5ECY5</accession>
<evidence type="ECO:0000256" key="1">
    <source>
        <dbReference type="SAM" id="MobiDB-lite"/>
    </source>
</evidence>
<evidence type="ECO:0000313" key="3">
    <source>
        <dbReference type="Proteomes" id="UP000239895"/>
    </source>
</evidence>
<dbReference type="RefSeq" id="WP_243401152.1">
    <property type="nucleotide sequence ID" value="NZ_PVTX01000015.1"/>
</dbReference>
<evidence type="ECO:0000313" key="2">
    <source>
        <dbReference type="EMBL" id="PRZ03175.1"/>
    </source>
</evidence>
<keyword evidence="3" id="KW-1185">Reference proteome</keyword>
<sequence>MSVVPEVRPVPSPSRTGHATPHGDRRSRALAALRAAEQGSVRPAQHENRPSVPVPAPDGRTTPARPVHPALAPLLPGGLPSGGVLTVQGSTSLLLALLATASRGGAWVAFVGAPAVGMLAAADVGISLERTAVVPDPGPDAPAVLAALLDGMDVLVVGPRAALADADRRRLAARTRQRDAVLVTTERWPGAHVVLDARGGAWSGADAGAGWLRRRTLSVLRTGRGAAARPVEIDVEVPVGGDVPSAFAAPAGRRGAPGRDLRVA</sequence>
<protein>
    <recommendedName>
        <fullName evidence="4">Protein RecA</fullName>
    </recommendedName>
</protein>
<dbReference type="Proteomes" id="UP000239895">
    <property type="component" value="Unassembled WGS sequence"/>
</dbReference>
<proteinExistence type="predicted"/>
<dbReference type="EMBL" id="PVTX01000015">
    <property type="protein sequence ID" value="PRZ03175.1"/>
    <property type="molecule type" value="Genomic_DNA"/>
</dbReference>
<reference evidence="2 3" key="1">
    <citation type="submission" date="2018-03" db="EMBL/GenBank/DDBJ databases">
        <title>Comparative analysis of microorganisms from saline springs in Andes Mountain Range, Colombia.</title>
        <authorList>
            <person name="Rubin E."/>
        </authorList>
    </citation>
    <scope>NUCLEOTIDE SEQUENCE [LARGE SCALE GENOMIC DNA]</scope>
    <source>
        <strain evidence="2 3">CG 23</strain>
    </source>
</reference>
<name>A0ABX5ECY5_9MICO</name>
<evidence type="ECO:0008006" key="4">
    <source>
        <dbReference type="Google" id="ProtNLM"/>
    </source>
</evidence>
<gene>
    <name evidence="2" type="ORF">BCL65_11542</name>
</gene>
<feature type="region of interest" description="Disordered" evidence="1">
    <location>
        <begin position="1"/>
        <end position="64"/>
    </location>
</feature>
<comment type="caution">
    <text evidence="2">The sequence shown here is derived from an EMBL/GenBank/DDBJ whole genome shotgun (WGS) entry which is preliminary data.</text>
</comment>